<feature type="compositionally biased region" description="Acidic residues" evidence="2">
    <location>
        <begin position="351"/>
        <end position="373"/>
    </location>
</feature>
<comment type="caution">
    <text evidence="5">The sequence shown here is derived from an EMBL/GenBank/DDBJ whole genome shotgun (WGS) entry which is preliminary data.</text>
</comment>
<evidence type="ECO:0000256" key="2">
    <source>
        <dbReference type="SAM" id="MobiDB-lite"/>
    </source>
</evidence>
<dbReference type="InterPro" id="IPR000297">
    <property type="entry name" value="PPIase_PpiC"/>
</dbReference>
<dbReference type="EMBL" id="QVLX01000005">
    <property type="protein sequence ID" value="RGE86488.1"/>
    <property type="molecule type" value="Genomic_DNA"/>
</dbReference>
<keyword evidence="6" id="KW-1185">Reference proteome</keyword>
<dbReference type="GO" id="GO:0003755">
    <property type="term" value="F:peptidyl-prolyl cis-trans isomerase activity"/>
    <property type="evidence" value="ECO:0007669"/>
    <property type="project" value="UniProtKB-KW"/>
</dbReference>
<evidence type="ECO:0000313" key="6">
    <source>
        <dbReference type="Proteomes" id="UP000261080"/>
    </source>
</evidence>
<organism evidence="5 6">
    <name type="scientific">Sellimonas intestinalis</name>
    <dbReference type="NCBI Taxonomy" id="1653434"/>
    <lineage>
        <taxon>Bacteria</taxon>
        <taxon>Bacillati</taxon>
        <taxon>Bacillota</taxon>
        <taxon>Clostridia</taxon>
        <taxon>Lachnospirales</taxon>
        <taxon>Lachnospiraceae</taxon>
        <taxon>Sellimonas</taxon>
    </lineage>
</organism>
<dbReference type="OrthoDB" id="1766385at2"/>
<feature type="region of interest" description="Disordered" evidence="2">
    <location>
        <begin position="186"/>
        <end position="205"/>
    </location>
</feature>
<gene>
    <name evidence="5" type="ORF">DW016_10560</name>
</gene>
<evidence type="ECO:0000259" key="4">
    <source>
        <dbReference type="PROSITE" id="PS50198"/>
    </source>
</evidence>
<keyword evidence="3" id="KW-0732">Signal</keyword>
<name>A0A3E3K0Z0_9FIRM</name>
<dbReference type="AlphaFoldDB" id="A0A3E3K0Z0"/>
<dbReference type="GeneID" id="97193201"/>
<protein>
    <submittedName>
        <fullName evidence="5">Peptidyl-prolyl cis-trans isomerase</fullName>
    </submittedName>
</protein>
<proteinExistence type="predicted"/>
<evidence type="ECO:0000256" key="3">
    <source>
        <dbReference type="SAM" id="SignalP"/>
    </source>
</evidence>
<accession>A0A3E3K0Z0</accession>
<dbReference type="RefSeq" id="WP_024732967.1">
    <property type="nucleotide sequence ID" value="NZ_CALBAT010000028.1"/>
</dbReference>
<dbReference type="InterPro" id="IPR046357">
    <property type="entry name" value="PPIase_dom_sf"/>
</dbReference>
<keyword evidence="1 5" id="KW-0413">Isomerase</keyword>
<reference evidence="5 6" key="1">
    <citation type="submission" date="2018-08" db="EMBL/GenBank/DDBJ databases">
        <title>A genome reference for cultivated species of the human gut microbiota.</title>
        <authorList>
            <person name="Zou Y."/>
            <person name="Xue W."/>
            <person name="Luo G."/>
        </authorList>
    </citation>
    <scope>NUCLEOTIDE SEQUENCE [LARGE SCALE GENOMIC DNA]</scope>
    <source>
        <strain evidence="5 6">AF37-2AT</strain>
    </source>
</reference>
<dbReference type="Proteomes" id="UP000261080">
    <property type="component" value="Unassembled WGS sequence"/>
</dbReference>
<sequence>MKKRLAVVLLTAVIAAGAMAGCGQETIKDSDVVATVGKTEIKGNIANFFARYQQAMYETYYSSMLGENMWTTKVDDDTTYEESAKETIMQSLEELYLLNEHVGDYDVSLTEDEKKAIGEAADAFVEANGENVREVISGDKETVEEVLQLFTIQQKMRTEMLKDVDRKVSDEEAAQKAMQYVAFTYSEESKSEDSESTSDTKEEAKTKADTFLDAVKGGTDFEQAAKDQETSALDLTFDSETTSPNEEVIAAADKLDAGQVTDVIETDSGYYVAKVTSTFDQTATDNKKQQIISERENDCYNEIVEGWKDDTKIKENKDVWKKIDFNEQGVAVKKAEDDSDSTDNSTSKDSTDEENTDDSENTDNTDNAEEAAE</sequence>
<dbReference type="SUPFAM" id="SSF54534">
    <property type="entry name" value="FKBP-like"/>
    <property type="match status" value="1"/>
</dbReference>
<dbReference type="Pfam" id="PF13616">
    <property type="entry name" value="Rotamase_3"/>
    <property type="match status" value="1"/>
</dbReference>
<evidence type="ECO:0000256" key="1">
    <source>
        <dbReference type="PROSITE-ProRule" id="PRU00278"/>
    </source>
</evidence>
<evidence type="ECO:0000313" key="5">
    <source>
        <dbReference type="EMBL" id="RGE86488.1"/>
    </source>
</evidence>
<keyword evidence="1" id="KW-0697">Rotamase</keyword>
<feature type="signal peptide" evidence="3">
    <location>
        <begin position="1"/>
        <end position="20"/>
    </location>
</feature>
<feature type="domain" description="PpiC" evidence="4">
    <location>
        <begin position="173"/>
        <end position="277"/>
    </location>
</feature>
<feature type="compositionally biased region" description="Basic and acidic residues" evidence="2">
    <location>
        <begin position="187"/>
        <end position="205"/>
    </location>
</feature>
<dbReference type="PROSITE" id="PS51257">
    <property type="entry name" value="PROKAR_LIPOPROTEIN"/>
    <property type="match status" value="1"/>
</dbReference>
<feature type="region of interest" description="Disordered" evidence="2">
    <location>
        <begin position="328"/>
        <end position="373"/>
    </location>
</feature>
<dbReference type="PROSITE" id="PS50198">
    <property type="entry name" value="PPIC_PPIASE_2"/>
    <property type="match status" value="1"/>
</dbReference>
<dbReference type="Gene3D" id="3.10.50.40">
    <property type="match status" value="1"/>
</dbReference>
<feature type="chain" id="PRO_5039398903" evidence="3">
    <location>
        <begin position="21"/>
        <end position="373"/>
    </location>
</feature>